<dbReference type="PANTHER" id="PTHR10635">
    <property type="entry name" value="COATOMER SUBUNIT BETA"/>
    <property type="match status" value="1"/>
</dbReference>
<keyword evidence="6 10" id="KW-0653">Protein transport</keyword>
<feature type="domain" description="Coatomer beta subunit appendage platform" evidence="13">
    <location>
        <begin position="826"/>
        <end position="952"/>
    </location>
</feature>
<keyword evidence="8 10" id="KW-0472">Membrane</keyword>
<gene>
    <name evidence="14" type="ORF">PNEJI1_002978</name>
</gene>
<keyword evidence="7 10" id="KW-0333">Golgi apparatus</keyword>
<dbReference type="VEuPathDB" id="FungiDB:PNEJI1_002978"/>
<evidence type="ECO:0000256" key="5">
    <source>
        <dbReference type="ARBA" id="ARBA00022892"/>
    </source>
</evidence>
<dbReference type="PIRSF" id="PIRSF005727">
    <property type="entry name" value="Coatomer_beta_subunit"/>
    <property type="match status" value="1"/>
</dbReference>
<evidence type="ECO:0000256" key="4">
    <source>
        <dbReference type="ARBA" id="ARBA00022737"/>
    </source>
</evidence>
<comment type="subunit">
    <text evidence="10">Oligomeric complex that consists of at least the alpha, beta, beta', gamma, delta, epsilon and zeta subunits.</text>
</comment>
<evidence type="ECO:0000259" key="12">
    <source>
        <dbReference type="Pfam" id="PF07718"/>
    </source>
</evidence>
<dbReference type="GO" id="GO:0006891">
    <property type="term" value="P:intra-Golgi vesicle-mediated transport"/>
    <property type="evidence" value="ECO:0007669"/>
    <property type="project" value="TreeGrafter"/>
</dbReference>
<evidence type="ECO:0000256" key="10">
    <source>
        <dbReference type="PIRNR" id="PIRNR005727"/>
    </source>
</evidence>
<dbReference type="GO" id="GO:0006888">
    <property type="term" value="P:endoplasmic reticulum to Golgi vesicle-mediated transport"/>
    <property type="evidence" value="ECO:0007669"/>
    <property type="project" value="TreeGrafter"/>
</dbReference>
<evidence type="ECO:0000256" key="3">
    <source>
        <dbReference type="ARBA" id="ARBA00022490"/>
    </source>
</evidence>
<dbReference type="EMBL" id="CAKM01000157">
    <property type="protein sequence ID" value="CCJ29123.1"/>
    <property type="molecule type" value="Genomic_DNA"/>
</dbReference>
<comment type="subcellular location">
    <subcellularLocation>
        <location evidence="10">Cytoplasm</location>
    </subcellularLocation>
    <subcellularLocation>
        <location evidence="1 10">Golgi apparatus membrane</location>
        <topology evidence="1 10">Peripheral membrane protein</topology>
        <orientation evidence="1 10">Cytoplasmic side</orientation>
    </subcellularLocation>
    <subcellularLocation>
        <location evidence="10">Cytoplasmic vesicle</location>
        <location evidence="10">COPI-coated vesicle membrane</location>
        <topology evidence="10">Peripheral membrane protein</topology>
        <orientation evidence="10">Cytoplasmic side</orientation>
    </subcellularLocation>
</comment>
<dbReference type="InterPro" id="IPR002553">
    <property type="entry name" value="Clathrin/coatomer_adapt-like_N"/>
</dbReference>
<dbReference type="InterPro" id="IPR016460">
    <property type="entry name" value="COPB1"/>
</dbReference>
<dbReference type="InterPro" id="IPR029446">
    <property type="entry name" value="COPB1_appendage_platform_dom"/>
</dbReference>
<dbReference type="Pfam" id="PF01602">
    <property type="entry name" value="Adaptin_N"/>
    <property type="match status" value="1"/>
</dbReference>
<evidence type="ECO:0000313" key="14">
    <source>
        <dbReference type="EMBL" id="CCJ29123.1"/>
    </source>
</evidence>
<evidence type="ECO:0000256" key="7">
    <source>
        <dbReference type="ARBA" id="ARBA00023034"/>
    </source>
</evidence>
<feature type="domain" description="Clathrin/coatomer adaptor adaptin-like N-terminal" evidence="11">
    <location>
        <begin position="19"/>
        <end position="503"/>
    </location>
</feature>
<evidence type="ECO:0000256" key="8">
    <source>
        <dbReference type="ARBA" id="ARBA00023136"/>
    </source>
</evidence>
<keyword evidence="5 10" id="KW-0931">ER-Golgi transport</keyword>
<sequence length="956" mass="108859">MIFYTLIYQDSPYDTPTIEQLKMALESKDDEIKIDAMKTILIIMCNGNDMPQLLMHVIRFVIPSRNKTLKKLLYYYWEICLKHNPGLSVFLYFFKLTWGLGEKMKQEMILACNAIRGDLQHPNEYIRGTTLRFVSKLKEPEILEPLLPATRSCLEHRHSYVRKNAVMAVFSIYNNFPDLIPDAPDLILSFLAIETDQICKRNAFISLSGMDHKMAAKYLSQQLNTVTSMDELMQLAIIEFIRKDSSINPSNKIQHLPLIYDLLESGTNTIVFEAATTLTFLSANSDTIIIAARKFIDLIMKEADNNAKLIMLDKIENLRKKNNNILDDLIMEVLSILSSSDISVRKKALDTSIEMLSSRNVEDVVLLLKKELVKTIKQDHEESEYLQLLTHSLHLCATKYPKTLGIVIDILMEFISNFNTISAIDVILFAKKVAEKFIVFRKSIIKKLLLKLGEIKSGRISRGILWIIGEYCIDEEDIQNVWEHIRNNIGEMPILTIEQKLAEKIQDDINKGIHDSSESNLLSSSRKILPDGTYATESALISETQMIDNLESEKVSEKPLLRSLILDGDYYLGSVLSSTLVKLIMRYSEISKNTSKLNFMCAEGMLIMTGIIRVGQSKYVKMHIDEDSIDRILICLRSLIEYQNNPSIKDIFLKDTKNAFINMLSIEENKEKTSNSLKKKDILQPDDAIIPSLLASKSNIEEMDLVQLEISKAINGEANSDFFSLNFKKIVQLTGFSDPIYVEAYIKVHQFDIILDILLVNQLSVTLQNLSIEFATLGNLKIVERPPMYNLAPYDFLKVQVVIKVLSTDTGIIFGNCAYEGVGSQDSNIIIFNDVHVDVVDYIRPSYCSENQFRSMWTEFEWENKVNVSSLTNQNLKEFLNELMTRTNMACLSSETLKEDCGFLSANLYAKSIFGEDALMNVSIQKQSNNCIIGHIRIRSKTQGIALSIGELINKK</sequence>
<comment type="function">
    <text evidence="10">The coatomer is a cytosolic protein complex that binds to dilysine motifs and reversibly associates with Golgi non-clathrin-coated vesicles, which further mediate biosynthetic protein transport from the ER, via the Golgi up to the trans Golgi network. Coatomer complex is required for budding from Golgi membranes, and is essential for the retrograde Golgi-to-ER transport of dilysine-tagged proteins.</text>
</comment>
<dbReference type="Pfam" id="PF14806">
    <property type="entry name" value="Coatomer_b_Cpla"/>
    <property type="match status" value="1"/>
</dbReference>
<evidence type="ECO:0000256" key="9">
    <source>
        <dbReference type="ARBA" id="ARBA00023329"/>
    </source>
</evidence>
<keyword evidence="3 10" id="KW-0963">Cytoplasm</keyword>
<keyword evidence="4" id="KW-0677">Repeat</keyword>
<dbReference type="GO" id="GO:0006886">
    <property type="term" value="P:intracellular protein transport"/>
    <property type="evidence" value="ECO:0007669"/>
    <property type="project" value="InterPro"/>
</dbReference>
<accession>L0P9R9</accession>
<reference evidence="14 15" key="1">
    <citation type="journal article" date="2012" name="MBio">
        <title>De novo assembly of the Pneumocystis jirovecii genome from a single bronchoalveolar lavage fluid specimen from a patient.</title>
        <authorList>
            <person name="Cisse O.H."/>
            <person name="Pagni M."/>
            <person name="Hauser P.M."/>
        </authorList>
    </citation>
    <scope>NUCLEOTIDE SEQUENCE [LARGE SCALE GENOMIC DNA]</scope>
    <source>
        <strain evidence="14 15">SE8</strain>
    </source>
</reference>
<protein>
    <recommendedName>
        <fullName evidence="10">Coatomer subunit beta</fullName>
    </recommendedName>
    <alternativeName>
        <fullName evidence="10">Beta-coat protein</fullName>
    </alternativeName>
</protein>
<dbReference type="Proteomes" id="UP000010422">
    <property type="component" value="Unassembled WGS sequence"/>
</dbReference>
<dbReference type="InterPro" id="IPR016024">
    <property type="entry name" value="ARM-type_fold"/>
</dbReference>
<comment type="caution">
    <text evidence="14">The sequence shown here is derived from an EMBL/GenBank/DDBJ whole genome shotgun (WGS) entry which is preliminary data.</text>
</comment>
<dbReference type="SUPFAM" id="SSF48371">
    <property type="entry name" value="ARM repeat"/>
    <property type="match status" value="1"/>
</dbReference>
<name>L0P9R9_PNEJI</name>
<dbReference type="Gene3D" id="1.25.10.10">
    <property type="entry name" value="Leucine-rich Repeat Variant"/>
    <property type="match status" value="1"/>
</dbReference>
<evidence type="ECO:0000256" key="6">
    <source>
        <dbReference type="ARBA" id="ARBA00022927"/>
    </source>
</evidence>
<evidence type="ECO:0000313" key="15">
    <source>
        <dbReference type="Proteomes" id="UP000010422"/>
    </source>
</evidence>
<dbReference type="STRING" id="1209962.L0P9R9"/>
<dbReference type="InterPro" id="IPR011989">
    <property type="entry name" value="ARM-like"/>
</dbReference>
<dbReference type="AlphaFoldDB" id="L0P9R9"/>
<dbReference type="GO" id="GO:0005198">
    <property type="term" value="F:structural molecule activity"/>
    <property type="evidence" value="ECO:0007669"/>
    <property type="project" value="InterPro"/>
</dbReference>
<organism evidence="15">
    <name type="scientific">Pneumocystis jirovecii</name>
    <name type="common">Human pneumocystis pneumonia agent</name>
    <dbReference type="NCBI Taxonomy" id="42068"/>
    <lineage>
        <taxon>Eukaryota</taxon>
        <taxon>Fungi</taxon>
        <taxon>Dikarya</taxon>
        <taxon>Ascomycota</taxon>
        <taxon>Taphrinomycotina</taxon>
        <taxon>Pneumocystomycetes</taxon>
        <taxon>Pneumocystaceae</taxon>
        <taxon>Pneumocystis</taxon>
    </lineage>
</organism>
<feature type="domain" description="Coatomer beta subunit C-terminal" evidence="12">
    <location>
        <begin position="685"/>
        <end position="820"/>
    </location>
</feature>
<dbReference type="Pfam" id="PF07718">
    <property type="entry name" value="Coatamer_beta_C"/>
    <property type="match status" value="1"/>
</dbReference>
<dbReference type="InterPro" id="IPR011710">
    <property type="entry name" value="Coatomer_bsu_C"/>
</dbReference>
<evidence type="ECO:0000256" key="1">
    <source>
        <dbReference type="ARBA" id="ARBA00004255"/>
    </source>
</evidence>
<keyword evidence="2 10" id="KW-0813">Transport</keyword>
<dbReference type="GO" id="GO:0030126">
    <property type="term" value="C:COPI vesicle coat"/>
    <property type="evidence" value="ECO:0007669"/>
    <property type="project" value="InterPro"/>
</dbReference>
<dbReference type="FunCoup" id="L0P9R9">
    <property type="interactions" value="536"/>
</dbReference>
<evidence type="ECO:0000256" key="2">
    <source>
        <dbReference type="ARBA" id="ARBA00022448"/>
    </source>
</evidence>
<evidence type="ECO:0000259" key="11">
    <source>
        <dbReference type="Pfam" id="PF01602"/>
    </source>
</evidence>
<dbReference type="GO" id="GO:0000139">
    <property type="term" value="C:Golgi membrane"/>
    <property type="evidence" value="ECO:0007669"/>
    <property type="project" value="UniProtKB-SubCell"/>
</dbReference>
<dbReference type="InParanoid" id="L0P9R9"/>
<proteinExistence type="predicted"/>
<dbReference type="PANTHER" id="PTHR10635:SF0">
    <property type="entry name" value="COATOMER SUBUNIT BETA"/>
    <property type="match status" value="1"/>
</dbReference>
<evidence type="ECO:0000259" key="13">
    <source>
        <dbReference type="Pfam" id="PF14806"/>
    </source>
</evidence>
<keyword evidence="9 10" id="KW-0968">Cytoplasmic vesicle</keyword>